<dbReference type="AlphaFoldDB" id="A0A5J4W6H7"/>
<dbReference type="InterPro" id="IPR036525">
    <property type="entry name" value="Tubulin/FtsZ_GTPase_sf"/>
</dbReference>
<accession>A0A5J4W6H7</accession>
<sequence length="104" mass="11849">MPIYTILLQTEVDLMLNIGLINDIYQQSFNIDIAIQTNLYGLIGQVISSLTKSLRFDGTLKVDLTQFQINLFDLMFCKHSFVRLSITQITTVDCDKARTRVALC</sequence>
<dbReference type="Gene3D" id="3.40.50.1440">
    <property type="entry name" value="Tubulin/FtsZ, GTPase domain"/>
    <property type="match status" value="1"/>
</dbReference>
<dbReference type="EMBL" id="SNRW01003356">
    <property type="protein sequence ID" value="KAA6390069.1"/>
    <property type="molecule type" value="Genomic_DNA"/>
</dbReference>
<name>A0A5J4W6H7_9EUKA</name>
<reference evidence="1 2" key="1">
    <citation type="submission" date="2019-03" db="EMBL/GenBank/DDBJ databases">
        <title>Single cell metagenomics reveals metabolic interactions within the superorganism composed of flagellate Streblomastix strix and complex community of Bacteroidetes bacteria on its surface.</title>
        <authorList>
            <person name="Treitli S.C."/>
            <person name="Kolisko M."/>
            <person name="Husnik F."/>
            <person name="Keeling P."/>
            <person name="Hampl V."/>
        </authorList>
    </citation>
    <scope>NUCLEOTIDE SEQUENCE [LARGE SCALE GENOMIC DNA]</scope>
    <source>
        <strain evidence="1">ST1C</strain>
    </source>
</reference>
<dbReference type="Proteomes" id="UP000324800">
    <property type="component" value="Unassembled WGS sequence"/>
</dbReference>
<comment type="caution">
    <text evidence="1">The sequence shown here is derived from an EMBL/GenBank/DDBJ whole genome shotgun (WGS) entry which is preliminary data.</text>
</comment>
<gene>
    <name evidence="1" type="ORF">EZS28_014402</name>
</gene>
<evidence type="ECO:0000313" key="1">
    <source>
        <dbReference type="EMBL" id="KAA6390069.1"/>
    </source>
</evidence>
<proteinExistence type="predicted"/>
<organism evidence="1 2">
    <name type="scientific">Streblomastix strix</name>
    <dbReference type="NCBI Taxonomy" id="222440"/>
    <lineage>
        <taxon>Eukaryota</taxon>
        <taxon>Metamonada</taxon>
        <taxon>Preaxostyla</taxon>
        <taxon>Oxymonadida</taxon>
        <taxon>Streblomastigidae</taxon>
        <taxon>Streblomastix</taxon>
    </lineage>
</organism>
<evidence type="ECO:0000313" key="2">
    <source>
        <dbReference type="Proteomes" id="UP000324800"/>
    </source>
</evidence>
<protein>
    <submittedName>
        <fullName evidence="1">Uncharacterized protein</fullName>
    </submittedName>
</protein>